<feature type="region of interest" description="Disordered" evidence="3">
    <location>
        <begin position="202"/>
        <end position="227"/>
    </location>
</feature>
<accession>A0AAD9D4L2</accession>
<dbReference type="SMART" id="SM00672">
    <property type="entry name" value="CAP10"/>
    <property type="match status" value="1"/>
</dbReference>
<feature type="compositionally biased region" description="Polar residues" evidence="3">
    <location>
        <begin position="71"/>
        <end position="87"/>
    </location>
</feature>
<dbReference type="PANTHER" id="PTHR12203">
    <property type="entry name" value="KDEL LYS-ASP-GLU-LEU CONTAINING - RELATED"/>
    <property type="match status" value="1"/>
</dbReference>
<proteinExistence type="inferred from homology"/>
<dbReference type="EC" id="2.4.2.-" evidence="5"/>
<evidence type="ECO:0000256" key="1">
    <source>
        <dbReference type="ARBA" id="ARBA00010118"/>
    </source>
</evidence>
<evidence type="ECO:0000256" key="2">
    <source>
        <dbReference type="ARBA" id="ARBA00022679"/>
    </source>
</evidence>
<dbReference type="AlphaFoldDB" id="A0AAD9D4L2"/>
<comment type="similarity">
    <text evidence="1">Belongs to the glycosyltransferase 90 family.</text>
</comment>
<dbReference type="Proteomes" id="UP001224775">
    <property type="component" value="Unassembled WGS sequence"/>
</dbReference>
<dbReference type="Pfam" id="PF05686">
    <property type="entry name" value="Glyco_transf_90"/>
    <property type="match status" value="1"/>
</dbReference>
<evidence type="ECO:0000313" key="6">
    <source>
        <dbReference type="Proteomes" id="UP001224775"/>
    </source>
</evidence>
<evidence type="ECO:0000313" key="5">
    <source>
        <dbReference type="EMBL" id="KAK1732823.1"/>
    </source>
</evidence>
<keyword evidence="2 5" id="KW-0808">Transferase</keyword>
<reference evidence="5" key="1">
    <citation type="submission" date="2023-06" db="EMBL/GenBank/DDBJ databases">
        <title>Survivors Of The Sea: Transcriptome response of Skeletonema marinoi to long-term dormancy.</title>
        <authorList>
            <person name="Pinder M.I.M."/>
            <person name="Kourtchenko O."/>
            <person name="Robertson E.K."/>
            <person name="Larsson T."/>
            <person name="Maumus F."/>
            <person name="Osuna-Cruz C.M."/>
            <person name="Vancaester E."/>
            <person name="Stenow R."/>
            <person name="Vandepoele K."/>
            <person name="Ploug H."/>
            <person name="Bruchert V."/>
            <person name="Godhe A."/>
            <person name="Topel M."/>
        </authorList>
    </citation>
    <scope>NUCLEOTIDE SEQUENCE</scope>
    <source>
        <strain evidence="5">R05AC</strain>
    </source>
</reference>
<keyword evidence="5" id="KW-0328">Glycosyltransferase</keyword>
<dbReference type="InterPro" id="IPR006598">
    <property type="entry name" value="CAP10"/>
</dbReference>
<dbReference type="GO" id="GO:0016757">
    <property type="term" value="F:glycosyltransferase activity"/>
    <property type="evidence" value="ECO:0007669"/>
    <property type="project" value="UniProtKB-KW"/>
</dbReference>
<dbReference type="InterPro" id="IPR051091">
    <property type="entry name" value="O-Glucosyltr/Glycosyltrsf_90"/>
</dbReference>
<sequence>MKKLQRRFFILLLLSWAGSFYHRYFFHSIQIDDAQQLLLQHQPQQPHEEEQAIQNTTIRQPAYYRPPQNADDIQSQRSGGNEQMMISPTSSTTLTYADLIQRSMGLPAYTMRQAIDAANTFTAQYAIVVYDPEKDNFKGYYSQNHQWVSSVAHKKLSNTITTLTWLLRKLFPERFTPDSPEFVMALSGGDYPAVRDRGCIRSNDGGPCGEGEDDKQQGGRNNNNNDNNKAPILHFGSVFSGPLFPNLIAMPMPGVHLNCFTDWFTSREVCRHFLPSYLKPGGLVFGEDVGLFWDDLVPQLVWRGTDFPFLSNQNDLEQPSFERYVGDKIDGIVDNHHPNNEVATAILRHEYNKLVPRWKGVVLTAESEIEARQTNTLPRINIKFSHVAGDGGRKRLAKGSTEYQGWEQIGFPVAGEVMPLRELAKYKYHIDLGGGGGTSWTGTFEKLAMPGLLFHHVTPTKDYIHDLLEPWVHYVPVRSDLGDLMQKLEWAESHPNYARQISDNATKFMREIGTKDGFERVFQNNMVKPLRRVIEAYTPLDPTSKKHNGAFRQELTKTVGFNWRKPFIKCSGETRFSCKLIGSWA</sequence>
<evidence type="ECO:0000256" key="3">
    <source>
        <dbReference type="SAM" id="MobiDB-lite"/>
    </source>
</evidence>
<feature type="region of interest" description="Disordered" evidence="3">
    <location>
        <begin position="63"/>
        <end position="87"/>
    </location>
</feature>
<evidence type="ECO:0000259" key="4">
    <source>
        <dbReference type="SMART" id="SM00672"/>
    </source>
</evidence>
<dbReference type="PANTHER" id="PTHR12203:SF35">
    <property type="entry name" value="PROTEIN O-GLUCOSYLTRANSFERASE 1"/>
    <property type="match status" value="1"/>
</dbReference>
<protein>
    <submittedName>
        <fullName evidence="5">Glycosyltransferase (Family 90)</fullName>
        <ecNumber evidence="5">2.4.2.-</ecNumber>
    </submittedName>
</protein>
<name>A0AAD9D4L2_9STRA</name>
<comment type="caution">
    <text evidence="5">The sequence shown here is derived from an EMBL/GenBank/DDBJ whole genome shotgun (WGS) entry which is preliminary data.</text>
</comment>
<dbReference type="EMBL" id="JATAAI010000057">
    <property type="protein sequence ID" value="KAK1732823.1"/>
    <property type="molecule type" value="Genomic_DNA"/>
</dbReference>
<keyword evidence="6" id="KW-1185">Reference proteome</keyword>
<gene>
    <name evidence="5" type="ORF">QTG54_016535</name>
</gene>
<feature type="domain" description="Glycosyl transferase CAP10" evidence="4">
    <location>
        <begin position="303"/>
        <end position="528"/>
    </location>
</feature>
<organism evidence="5 6">
    <name type="scientific">Skeletonema marinoi</name>
    <dbReference type="NCBI Taxonomy" id="267567"/>
    <lineage>
        <taxon>Eukaryota</taxon>
        <taxon>Sar</taxon>
        <taxon>Stramenopiles</taxon>
        <taxon>Ochrophyta</taxon>
        <taxon>Bacillariophyta</taxon>
        <taxon>Coscinodiscophyceae</taxon>
        <taxon>Thalassiosirophycidae</taxon>
        <taxon>Thalassiosirales</taxon>
        <taxon>Skeletonemataceae</taxon>
        <taxon>Skeletonema</taxon>
        <taxon>Skeletonema marinoi-dohrnii complex</taxon>
    </lineage>
</organism>